<evidence type="ECO:0000313" key="2">
    <source>
        <dbReference type="EMBL" id="KAL3229777.1"/>
    </source>
</evidence>
<proteinExistence type="predicted"/>
<comment type="caution">
    <text evidence="2">The sequence shown here is derived from an EMBL/GenBank/DDBJ whole genome shotgun (WGS) entry which is preliminary data.</text>
</comment>
<reference evidence="2 3" key="1">
    <citation type="submission" date="2024-05" db="EMBL/GenBank/DDBJ databases">
        <title>Long read based assembly of the Candida bracarensis genome reveals expanded adhesin content.</title>
        <authorList>
            <person name="Marcet-Houben M."/>
            <person name="Ksiezopolska E."/>
            <person name="Gabaldon T."/>
        </authorList>
    </citation>
    <scope>NUCLEOTIDE SEQUENCE [LARGE SCALE GENOMIC DNA]</scope>
    <source>
        <strain evidence="2 3">CBM6</strain>
    </source>
</reference>
<dbReference type="Proteomes" id="UP001623330">
    <property type="component" value="Unassembled WGS sequence"/>
</dbReference>
<name>A0ABR4NP65_9SACH</name>
<evidence type="ECO:0000256" key="1">
    <source>
        <dbReference type="SAM" id="MobiDB-lite"/>
    </source>
</evidence>
<sequence>MAFIIRTINGDTVDESTFEDCKYAVEVFTLLTVLRYRVKNLYEEADVVLYYNNISKLIKRDGDLRMPAEELRDATLVIHFRNRVPMAYVSTFQTNAMDYDVITQTRNVTPEYLDHSVQVPLVVIDNIRQQVMNMEESIKKIEEQQSKDDEKHIAVELSQLLEESPTVAEKKNQEKLAEIAHGYYYYKKYLAHKNSEKPVLKYGKCLKSFFEGTDDVVSSERCRGATCELERDNHILYIRLKTFQGQFPENHELVLYNESTATILGPVDLLGLFPIEGTTKTLRYFPLTQEISVNDDISVKVRNKSTGEQLLVGTGHINSKIHMHSDRESIYTPPVSRNDDTYSTDDIRENLSSVDLQDLQSETAKLYQEILKFETDNDAGKSIISEEGESVSRKDEGNGAGTGNWEDYDFLSDSSI</sequence>
<evidence type="ECO:0000313" key="3">
    <source>
        <dbReference type="Proteomes" id="UP001623330"/>
    </source>
</evidence>
<accession>A0ABR4NP65</accession>
<organism evidence="2 3">
    <name type="scientific">Nakaseomyces bracarensis</name>
    <dbReference type="NCBI Taxonomy" id="273131"/>
    <lineage>
        <taxon>Eukaryota</taxon>
        <taxon>Fungi</taxon>
        <taxon>Dikarya</taxon>
        <taxon>Ascomycota</taxon>
        <taxon>Saccharomycotina</taxon>
        <taxon>Saccharomycetes</taxon>
        <taxon>Saccharomycetales</taxon>
        <taxon>Saccharomycetaceae</taxon>
        <taxon>Nakaseomyces</taxon>
    </lineage>
</organism>
<dbReference type="EMBL" id="JBEVYD010000011">
    <property type="protein sequence ID" value="KAL3229777.1"/>
    <property type="molecule type" value="Genomic_DNA"/>
</dbReference>
<protein>
    <submittedName>
        <fullName evidence="2">Uncharacterized protein</fullName>
    </submittedName>
</protein>
<keyword evidence="3" id="KW-1185">Reference proteome</keyword>
<feature type="region of interest" description="Disordered" evidence="1">
    <location>
        <begin position="378"/>
        <end position="416"/>
    </location>
</feature>
<gene>
    <name evidence="2" type="ORF">RNJ44_01913</name>
</gene>